<dbReference type="InterPro" id="IPR036390">
    <property type="entry name" value="WH_DNA-bd_sf"/>
</dbReference>
<keyword evidence="2" id="KW-0238">DNA-binding</keyword>
<dbReference type="Proteomes" id="UP000618591">
    <property type="component" value="Unassembled WGS sequence"/>
</dbReference>
<proteinExistence type="predicted"/>
<dbReference type="CDD" id="cd00038">
    <property type="entry name" value="CAP_ED"/>
    <property type="match status" value="1"/>
</dbReference>
<dbReference type="Gene3D" id="2.60.120.10">
    <property type="entry name" value="Jelly Rolls"/>
    <property type="match status" value="1"/>
</dbReference>
<dbReference type="PANTHER" id="PTHR24567">
    <property type="entry name" value="CRP FAMILY TRANSCRIPTIONAL REGULATORY PROTEIN"/>
    <property type="match status" value="1"/>
</dbReference>
<dbReference type="InterPro" id="IPR050397">
    <property type="entry name" value="Env_Response_Regulators"/>
</dbReference>
<protein>
    <submittedName>
        <fullName evidence="6">Transcriptional regulator</fullName>
    </submittedName>
</protein>
<dbReference type="Gene3D" id="1.10.10.10">
    <property type="entry name" value="Winged helix-like DNA-binding domain superfamily/Winged helix DNA-binding domain"/>
    <property type="match status" value="1"/>
</dbReference>
<dbReference type="EMBL" id="BMDW01000005">
    <property type="protein sequence ID" value="GGA42633.1"/>
    <property type="molecule type" value="Genomic_DNA"/>
</dbReference>
<dbReference type="InterPro" id="IPR014710">
    <property type="entry name" value="RmlC-like_jellyroll"/>
</dbReference>
<evidence type="ECO:0000259" key="5">
    <source>
        <dbReference type="PROSITE" id="PS51063"/>
    </source>
</evidence>
<dbReference type="PANTHER" id="PTHR24567:SF75">
    <property type="entry name" value="FUMARATE AND NITRATE REDUCTION REGULATORY PROTEIN"/>
    <property type="match status" value="1"/>
</dbReference>
<dbReference type="PROSITE" id="PS51063">
    <property type="entry name" value="HTH_CRP_2"/>
    <property type="match status" value="1"/>
</dbReference>
<dbReference type="PROSITE" id="PS50042">
    <property type="entry name" value="CNMP_BINDING_3"/>
    <property type="match status" value="1"/>
</dbReference>
<dbReference type="InterPro" id="IPR012318">
    <property type="entry name" value="HTH_CRP"/>
</dbReference>
<dbReference type="InterPro" id="IPR036388">
    <property type="entry name" value="WH-like_DNA-bd_sf"/>
</dbReference>
<evidence type="ECO:0000256" key="2">
    <source>
        <dbReference type="ARBA" id="ARBA00023125"/>
    </source>
</evidence>
<dbReference type="Pfam" id="PF13545">
    <property type="entry name" value="HTH_Crp_2"/>
    <property type="match status" value="1"/>
</dbReference>
<organism evidence="6 7">
    <name type="scientific">Sphingomonas psychrolutea</name>
    <dbReference type="NCBI Taxonomy" id="1259676"/>
    <lineage>
        <taxon>Bacteria</taxon>
        <taxon>Pseudomonadati</taxon>
        <taxon>Pseudomonadota</taxon>
        <taxon>Alphaproteobacteria</taxon>
        <taxon>Sphingomonadales</taxon>
        <taxon>Sphingomonadaceae</taxon>
        <taxon>Sphingomonas</taxon>
    </lineage>
</organism>
<comment type="caution">
    <text evidence="6">The sequence shown here is derived from an EMBL/GenBank/DDBJ whole genome shotgun (WGS) entry which is preliminary data.</text>
</comment>
<keyword evidence="3" id="KW-0804">Transcription</keyword>
<keyword evidence="7" id="KW-1185">Reference proteome</keyword>
<sequence>MTTQTLADRAHAAQASAVCHECLVRDTSLCSSLHDHELVALSAIGRRRTVPAGQVITWAGDVVTTFANVVSGALKVTASTPDGREQIVGLLFPGDFVGQMFTDEASLTVTALTETKMCSFPRAAFERELGSHARMERMLLERTMASLDEARERMLSLGRRNAQERVAGFIGQLAERAGLPRDDGGIHVSIPMSRGEMADLLGLTIETVSRQLTGLKAAGLITFAKGERDCLVLDSRGLDLVANPA</sequence>
<dbReference type="SMART" id="SM00419">
    <property type="entry name" value="HTH_CRP"/>
    <property type="match status" value="1"/>
</dbReference>
<evidence type="ECO:0000259" key="4">
    <source>
        <dbReference type="PROSITE" id="PS50042"/>
    </source>
</evidence>
<evidence type="ECO:0000313" key="6">
    <source>
        <dbReference type="EMBL" id="GGA42633.1"/>
    </source>
</evidence>
<dbReference type="InterPro" id="IPR018490">
    <property type="entry name" value="cNMP-bd_dom_sf"/>
</dbReference>
<dbReference type="SMART" id="SM00100">
    <property type="entry name" value="cNMP"/>
    <property type="match status" value="1"/>
</dbReference>
<dbReference type="SUPFAM" id="SSF51206">
    <property type="entry name" value="cAMP-binding domain-like"/>
    <property type="match status" value="1"/>
</dbReference>
<dbReference type="CDD" id="cd00092">
    <property type="entry name" value="HTH_CRP"/>
    <property type="match status" value="1"/>
</dbReference>
<dbReference type="PROSITE" id="PS00042">
    <property type="entry name" value="HTH_CRP_1"/>
    <property type="match status" value="1"/>
</dbReference>
<evidence type="ECO:0000256" key="3">
    <source>
        <dbReference type="ARBA" id="ARBA00023163"/>
    </source>
</evidence>
<dbReference type="InterPro" id="IPR018335">
    <property type="entry name" value="Tscrpt_reg_HTH_Crp-type_CS"/>
</dbReference>
<evidence type="ECO:0000256" key="1">
    <source>
        <dbReference type="ARBA" id="ARBA00023015"/>
    </source>
</evidence>
<dbReference type="InterPro" id="IPR000595">
    <property type="entry name" value="cNMP-bd_dom"/>
</dbReference>
<accession>A0ABQ1GFC6</accession>
<keyword evidence="1" id="KW-0805">Transcription regulation</keyword>
<evidence type="ECO:0000313" key="7">
    <source>
        <dbReference type="Proteomes" id="UP000618591"/>
    </source>
</evidence>
<dbReference type="RefSeq" id="WP_188445887.1">
    <property type="nucleotide sequence ID" value="NZ_BMDW01000005.1"/>
</dbReference>
<reference evidence="7" key="1">
    <citation type="journal article" date="2019" name="Int. J. Syst. Evol. Microbiol.">
        <title>The Global Catalogue of Microorganisms (GCM) 10K type strain sequencing project: providing services to taxonomists for standard genome sequencing and annotation.</title>
        <authorList>
            <consortium name="The Broad Institute Genomics Platform"/>
            <consortium name="The Broad Institute Genome Sequencing Center for Infectious Disease"/>
            <person name="Wu L."/>
            <person name="Ma J."/>
        </authorList>
    </citation>
    <scope>NUCLEOTIDE SEQUENCE [LARGE SCALE GENOMIC DNA]</scope>
    <source>
        <strain evidence="7">CGMCC 1.10106</strain>
    </source>
</reference>
<gene>
    <name evidence="6" type="ORF">GCM10011395_11160</name>
</gene>
<dbReference type="PRINTS" id="PR00034">
    <property type="entry name" value="HTHCRP"/>
</dbReference>
<dbReference type="SUPFAM" id="SSF46785">
    <property type="entry name" value="Winged helix' DNA-binding domain"/>
    <property type="match status" value="1"/>
</dbReference>
<name>A0ABQ1GFC6_9SPHN</name>
<dbReference type="Pfam" id="PF00027">
    <property type="entry name" value="cNMP_binding"/>
    <property type="match status" value="1"/>
</dbReference>
<feature type="domain" description="Cyclic nucleotide-binding" evidence="4">
    <location>
        <begin position="29"/>
        <end position="146"/>
    </location>
</feature>
<feature type="domain" description="HTH crp-type" evidence="5">
    <location>
        <begin position="160"/>
        <end position="236"/>
    </location>
</feature>